<evidence type="ECO:0000313" key="7">
    <source>
        <dbReference type="Proteomes" id="UP001642540"/>
    </source>
</evidence>
<reference evidence="6 7" key="1">
    <citation type="submission" date="2024-08" db="EMBL/GenBank/DDBJ databases">
        <authorList>
            <person name="Cucini C."/>
            <person name="Frati F."/>
        </authorList>
    </citation>
    <scope>NUCLEOTIDE SEQUENCE [LARGE SCALE GENOMIC DNA]</scope>
</reference>
<keyword evidence="3" id="KW-0460">Magnesium</keyword>
<evidence type="ECO:0000256" key="1">
    <source>
        <dbReference type="ARBA" id="ARBA00022723"/>
    </source>
</evidence>
<gene>
    <name evidence="6" type="ORF">ODALV1_LOCUS20193</name>
</gene>
<keyword evidence="5" id="KW-0807">Transducer</keyword>
<dbReference type="CDD" id="cd00066">
    <property type="entry name" value="G-alpha"/>
    <property type="match status" value="1"/>
</dbReference>
<dbReference type="Pfam" id="PF00503">
    <property type="entry name" value="G-alpha"/>
    <property type="match status" value="1"/>
</dbReference>
<evidence type="ECO:0000256" key="4">
    <source>
        <dbReference type="ARBA" id="ARBA00023134"/>
    </source>
</evidence>
<dbReference type="PANTHER" id="PTHR10218:SF360">
    <property type="entry name" value="GUANINE NUCLEOTIDE-BINDING PROTEIN SUBUNIT ALPHA HOMOLOG"/>
    <property type="match status" value="1"/>
</dbReference>
<dbReference type="PROSITE" id="PS51882">
    <property type="entry name" value="G_ALPHA"/>
    <property type="match status" value="1"/>
</dbReference>
<accession>A0ABP1R932</accession>
<protein>
    <submittedName>
        <fullName evidence="6">Uncharacterized protein</fullName>
    </submittedName>
</protein>
<dbReference type="SUPFAM" id="SSF52540">
    <property type="entry name" value="P-loop containing nucleoside triphosphate hydrolases"/>
    <property type="match status" value="1"/>
</dbReference>
<dbReference type="PANTHER" id="PTHR10218">
    <property type="entry name" value="GTP-BINDING PROTEIN ALPHA SUBUNIT"/>
    <property type="match status" value="1"/>
</dbReference>
<organism evidence="6 7">
    <name type="scientific">Orchesella dallaii</name>
    <dbReference type="NCBI Taxonomy" id="48710"/>
    <lineage>
        <taxon>Eukaryota</taxon>
        <taxon>Metazoa</taxon>
        <taxon>Ecdysozoa</taxon>
        <taxon>Arthropoda</taxon>
        <taxon>Hexapoda</taxon>
        <taxon>Collembola</taxon>
        <taxon>Entomobryomorpha</taxon>
        <taxon>Entomobryoidea</taxon>
        <taxon>Orchesellidae</taxon>
        <taxon>Orchesellinae</taxon>
        <taxon>Orchesella</taxon>
    </lineage>
</organism>
<evidence type="ECO:0000256" key="2">
    <source>
        <dbReference type="ARBA" id="ARBA00022741"/>
    </source>
</evidence>
<keyword evidence="4" id="KW-0342">GTP-binding</keyword>
<comment type="caution">
    <text evidence="6">The sequence shown here is derived from an EMBL/GenBank/DDBJ whole genome shotgun (WGS) entry which is preliminary data.</text>
</comment>
<dbReference type="InterPro" id="IPR011025">
    <property type="entry name" value="GproteinA_insert"/>
</dbReference>
<sequence>MQLLCKTMDGGFCCWRFTFSPEEIEQRTVSKRIDKDLEKERRDRMKQVRILLLGAGESGKSTFLKQMRIIHNLGFDPDTVRDFQHVIYLNCIQGMRVLVDAQRKLGIPWENPQNSLHGDILLNYQPGFVDQWTFTKYVPSIRACWSDEAIRKAFSKRSLFQISDSVEYFFENMDRITHKDWIPTYNDIIHARRATKGIYELMIPINRVPFHFIDVGGQRSQRAKWLQCFDSITSILFLVASSEFDQVLLEDRTTNRLEESRTIFDAIVNNRIFLSISMILFLNKSDLLRSKLARGIKITDHFPSYTGDNSLESVQAFILHLFTSLRRHDKSPLYYHFTTAIDTENIRIVFNAVKNTILKKNLENLMLE</sequence>
<dbReference type="SUPFAM" id="SSF47895">
    <property type="entry name" value="Transducin (alpha subunit), insertion domain"/>
    <property type="match status" value="1"/>
</dbReference>
<evidence type="ECO:0000313" key="6">
    <source>
        <dbReference type="EMBL" id="CAL8123414.1"/>
    </source>
</evidence>
<dbReference type="EMBL" id="CAXLJM020000068">
    <property type="protein sequence ID" value="CAL8123414.1"/>
    <property type="molecule type" value="Genomic_DNA"/>
</dbReference>
<keyword evidence="1" id="KW-0479">Metal-binding</keyword>
<dbReference type="InterPro" id="IPR000469">
    <property type="entry name" value="Gprotein_alpha_12/13"/>
</dbReference>
<dbReference type="Proteomes" id="UP001642540">
    <property type="component" value="Unassembled WGS sequence"/>
</dbReference>
<evidence type="ECO:0000256" key="5">
    <source>
        <dbReference type="ARBA" id="ARBA00023224"/>
    </source>
</evidence>
<dbReference type="Gene3D" id="1.10.400.10">
    <property type="entry name" value="GI Alpha 1, domain 2-like"/>
    <property type="match status" value="1"/>
</dbReference>
<keyword evidence="2" id="KW-0547">Nucleotide-binding</keyword>
<dbReference type="PRINTS" id="PR00440">
    <property type="entry name" value="GPROTEINA12"/>
</dbReference>
<dbReference type="PRINTS" id="PR00318">
    <property type="entry name" value="GPROTEINA"/>
</dbReference>
<dbReference type="SMART" id="SM00275">
    <property type="entry name" value="G_alpha"/>
    <property type="match status" value="1"/>
</dbReference>
<proteinExistence type="predicted"/>
<name>A0ABP1R932_9HEXA</name>
<evidence type="ECO:0000256" key="3">
    <source>
        <dbReference type="ARBA" id="ARBA00022842"/>
    </source>
</evidence>
<dbReference type="InterPro" id="IPR027417">
    <property type="entry name" value="P-loop_NTPase"/>
</dbReference>
<dbReference type="InterPro" id="IPR001019">
    <property type="entry name" value="Gprotein_alpha_su"/>
</dbReference>
<keyword evidence="7" id="KW-1185">Reference proteome</keyword>
<dbReference type="Gene3D" id="3.40.50.300">
    <property type="entry name" value="P-loop containing nucleotide triphosphate hydrolases"/>
    <property type="match status" value="1"/>
</dbReference>